<dbReference type="InterPro" id="IPR036236">
    <property type="entry name" value="Znf_C2H2_sf"/>
</dbReference>
<reference evidence="6" key="1">
    <citation type="journal article" date="2014" name="PLoS ONE">
        <title>Transcriptome-Based Identification of ABC Transporters in the Western Tarnished Plant Bug Lygus hesperus.</title>
        <authorList>
            <person name="Hull J.J."/>
            <person name="Chaney K."/>
            <person name="Geib S.M."/>
            <person name="Fabrick J.A."/>
            <person name="Brent C.S."/>
            <person name="Walsh D."/>
            <person name="Lavine L.C."/>
        </authorList>
    </citation>
    <scope>NUCLEOTIDE SEQUENCE</scope>
</reference>
<dbReference type="InterPro" id="IPR022776">
    <property type="entry name" value="TRM13/UPF0224_CHHC_Znf_dom"/>
</dbReference>
<feature type="compositionally biased region" description="Polar residues" evidence="4">
    <location>
        <begin position="1"/>
        <end position="19"/>
    </location>
</feature>
<dbReference type="Pfam" id="PF05253">
    <property type="entry name" value="zf-U11-48K"/>
    <property type="match status" value="1"/>
</dbReference>
<feature type="domain" description="CHHC U11-48K-type" evidence="5">
    <location>
        <begin position="44"/>
        <end position="71"/>
    </location>
</feature>
<accession>A0A0A9WD79</accession>
<feature type="region of interest" description="Disordered" evidence="4">
    <location>
        <begin position="1"/>
        <end position="23"/>
    </location>
</feature>
<sequence>MSETVTRRAGSQNPSSDPQPSEPVLSCSGGFEGFYTYKMNGVDLVICPFNRAHIMLAKRLQYHLRKCVIQHKGEKIKCPYNASEYIGAEDYVTHLTICPSRQRRIVHEWNSKQTKKNPNLVASPPIDRTVPYVIEEYW</sequence>
<organism evidence="6">
    <name type="scientific">Lygus hesperus</name>
    <name type="common">Western plant bug</name>
    <dbReference type="NCBI Taxonomy" id="30085"/>
    <lineage>
        <taxon>Eukaryota</taxon>
        <taxon>Metazoa</taxon>
        <taxon>Ecdysozoa</taxon>
        <taxon>Arthropoda</taxon>
        <taxon>Hexapoda</taxon>
        <taxon>Insecta</taxon>
        <taxon>Pterygota</taxon>
        <taxon>Neoptera</taxon>
        <taxon>Paraneoptera</taxon>
        <taxon>Hemiptera</taxon>
        <taxon>Heteroptera</taxon>
        <taxon>Panheteroptera</taxon>
        <taxon>Cimicomorpha</taxon>
        <taxon>Miridae</taxon>
        <taxon>Mirini</taxon>
        <taxon>Lygus</taxon>
    </lineage>
</organism>
<dbReference type="EMBL" id="GBHO01038258">
    <property type="protein sequence ID" value="JAG05346.1"/>
    <property type="molecule type" value="Transcribed_RNA"/>
</dbReference>
<dbReference type="SUPFAM" id="SSF57667">
    <property type="entry name" value="beta-beta-alpha zinc fingers"/>
    <property type="match status" value="1"/>
</dbReference>
<keyword evidence="1" id="KW-0479">Metal-binding</keyword>
<gene>
    <name evidence="6" type="primary">GTSF1</name>
    <name evidence="6" type="ORF">CM83_44261</name>
</gene>
<evidence type="ECO:0000256" key="1">
    <source>
        <dbReference type="ARBA" id="ARBA00022723"/>
    </source>
</evidence>
<evidence type="ECO:0000256" key="4">
    <source>
        <dbReference type="SAM" id="MobiDB-lite"/>
    </source>
</evidence>
<evidence type="ECO:0000313" key="6">
    <source>
        <dbReference type="EMBL" id="JAG05346.1"/>
    </source>
</evidence>
<keyword evidence="3" id="KW-0862">Zinc</keyword>
<keyword evidence="2" id="KW-0863">Zinc-finger</keyword>
<proteinExistence type="predicted"/>
<evidence type="ECO:0000259" key="5">
    <source>
        <dbReference type="PROSITE" id="PS51800"/>
    </source>
</evidence>
<dbReference type="PROSITE" id="PS51800">
    <property type="entry name" value="ZF_CHHC_U11_48K"/>
    <property type="match status" value="2"/>
</dbReference>
<dbReference type="AlphaFoldDB" id="A0A0A9WD79"/>
<dbReference type="GO" id="GO:0008270">
    <property type="term" value="F:zinc ion binding"/>
    <property type="evidence" value="ECO:0007669"/>
    <property type="project" value="UniProtKB-KW"/>
</dbReference>
<name>A0A0A9WD79_LYGHE</name>
<protein>
    <submittedName>
        <fullName evidence="6">Gametocyte-specific factor 1</fullName>
    </submittedName>
</protein>
<feature type="domain" description="CHHC U11-48K-type" evidence="5">
    <location>
        <begin position="75"/>
        <end position="102"/>
    </location>
</feature>
<reference evidence="6" key="2">
    <citation type="submission" date="2014-07" db="EMBL/GenBank/DDBJ databases">
        <authorList>
            <person name="Hull J."/>
        </authorList>
    </citation>
    <scope>NUCLEOTIDE SEQUENCE</scope>
</reference>
<evidence type="ECO:0000256" key="2">
    <source>
        <dbReference type="ARBA" id="ARBA00022771"/>
    </source>
</evidence>
<evidence type="ECO:0000256" key="3">
    <source>
        <dbReference type="ARBA" id="ARBA00022833"/>
    </source>
</evidence>